<dbReference type="InterPro" id="IPR011006">
    <property type="entry name" value="CheY-like_superfamily"/>
</dbReference>
<organism evidence="1 2">
    <name type="scientific">Prauserella muralis</name>
    <dbReference type="NCBI Taxonomy" id="588067"/>
    <lineage>
        <taxon>Bacteria</taxon>
        <taxon>Bacillati</taxon>
        <taxon>Actinomycetota</taxon>
        <taxon>Actinomycetes</taxon>
        <taxon>Pseudonocardiales</taxon>
        <taxon>Pseudonocardiaceae</taxon>
        <taxon>Prauserella</taxon>
    </lineage>
</organism>
<sequence>MDKREHWLNETLAELADCLDADADERDIAGTVTGALAALLAPADVGLRFFGDEGAAAPAPAASSSPRVAGLFDLETETGEGPTLWSFRGGLAAVDERLTELAGRWPRFAPAARERGYARVTAIPLQGPGGRLGAAGVLAPSGAPTGEAELRCARTVLRVTAGDVLRRRELDASHRVTSQLQQALDSRVVIEQAKGVLSARLGVSPAAAFERLRGYARRHGLPLAEAAGAAVDGALPVSALVTERRPG</sequence>
<keyword evidence="2" id="KW-1185">Reference proteome</keyword>
<reference evidence="1 2" key="1">
    <citation type="submission" date="2016-07" db="EMBL/GenBank/DDBJ databases">
        <title>Draft genome sequence of Prauserella muralis DSM 45305, isolated from a mould-covered wall in an indoor environment.</title>
        <authorList>
            <person name="Ruckert C."/>
            <person name="Albersmeier A."/>
            <person name="Jiang C.-L."/>
            <person name="Jiang Y."/>
            <person name="Kalinowski J."/>
            <person name="Schneider O."/>
            <person name="Winkler A."/>
            <person name="Zotchev S.B."/>
        </authorList>
    </citation>
    <scope>NUCLEOTIDE SEQUENCE [LARGE SCALE GENOMIC DNA]</scope>
    <source>
        <strain evidence="1 2">DSM 45305</strain>
    </source>
</reference>
<dbReference type="GO" id="GO:0003723">
    <property type="term" value="F:RNA binding"/>
    <property type="evidence" value="ECO:0007669"/>
    <property type="project" value="InterPro"/>
</dbReference>
<comment type="caution">
    <text evidence="1">The sequence shown here is derived from an EMBL/GenBank/DDBJ whole genome shotgun (WGS) entry which is preliminary data.</text>
</comment>
<evidence type="ECO:0000313" key="1">
    <source>
        <dbReference type="EMBL" id="PXY26909.1"/>
    </source>
</evidence>
<gene>
    <name evidence="1" type="ORF">BAY60_10415</name>
</gene>
<proteinExistence type="predicted"/>
<dbReference type="SUPFAM" id="SSF52172">
    <property type="entry name" value="CheY-like"/>
    <property type="match status" value="1"/>
</dbReference>
<name>A0A2V4BB05_9PSEU</name>
<dbReference type="Gene3D" id="1.10.10.10">
    <property type="entry name" value="Winged helix-like DNA-binding domain superfamily/Winged helix DNA-binding domain"/>
    <property type="match status" value="1"/>
</dbReference>
<dbReference type="PROSITE" id="PS50921">
    <property type="entry name" value="ANTAR"/>
    <property type="match status" value="1"/>
</dbReference>
<dbReference type="EMBL" id="MASW01000002">
    <property type="protein sequence ID" value="PXY26909.1"/>
    <property type="molecule type" value="Genomic_DNA"/>
</dbReference>
<dbReference type="InterPro" id="IPR005561">
    <property type="entry name" value="ANTAR"/>
</dbReference>
<dbReference type="InterPro" id="IPR036388">
    <property type="entry name" value="WH-like_DNA-bd_sf"/>
</dbReference>
<dbReference type="OrthoDB" id="3683444at2"/>
<evidence type="ECO:0000313" key="2">
    <source>
        <dbReference type="Proteomes" id="UP000249915"/>
    </source>
</evidence>
<protein>
    <submittedName>
        <fullName evidence="1">Uncharacterized protein</fullName>
    </submittedName>
</protein>
<dbReference type="Proteomes" id="UP000249915">
    <property type="component" value="Unassembled WGS sequence"/>
</dbReference>
<dbReference type="RefSeq" id="WP_112280909.1">
    <property type="nucleotide sequence ID" value="NZ_MASW01000002.1"/>
</dbReference>
<dbReference type="Pfam" id="PF03861">
    <property type="entry name" value="ANTAR"/>
    <property type="match status" value="1"/>
</dbReference>
<accession>A0A2V4BB05</accession>
<dbReference type="AlphaFoldDB" id="A0A2V4BB05"/>
<dbReference type="SMART" id="SM01012">
    <property type="entry name" value="ANTAR"/>
    <property type="match status" value="1"/>
</dbReference>